<reference evidence="6" key="1">
    <citation type="submission" date="2019-09" db="EMBL/GenBank/DDBJ databases">
        <authorList>
            <person name="Li J."/>
        </authorList>
    </citation>
    <scope>NUCLEOTIDE SEQUENCE [LARGE SCALE GENOMIC DNA]</scope>
    <source>
        <strain evidence="6">NRBC 14897</strain>
    </source>
</reference>
<dbReference type="Proteomes" id="UP001515100">
    <property type="component" value="Unassembled WGS sequence"/>
</dbReference>
<dbReference type="SUPFAM" id="SSF48498">
    <property type="entry name" value="Tetracyclin repressor-like, C-terminal domain"/>
    <property type="match status" value="1"/>
</dbReference>
<dbReference type="OrthoDB" id="9796019at2"/>
<dbReference type="GO" id="GO:0000976">
    <property type="term" value="F:transcription cis-regulatory region binding"/>
    <property type="evidence" value="ECO:0007669"/>
    <property type="project" value="TreeGrafter"/>
</dbReference>
<feature type="DNA-binding region" description="H-T-H motif" evidence="4">
    <location>
        <begin position="31"/>
        <end position="50"/>
    </location>
</feature>
<dbReference type="Pfam" id="PF00440">
    <property type="entry name" value="TetR_N"/>
    <property type="match status" value="1"/>
</dbReference>
<sequence>MHVARMTDERLGELYTGTLGLVVEHGYEKLTMDQIAEATRSSKATLYRQWGGKSGLVVEALACGIDSTPEPPDTGSLRGDLLAMVDQGDTESRQYDADLIAAIMHAVRHDAELAEAVRSKILDPARADIRAVVDRAVQRGEVAADCPGLEFVDYVFIAPIVLHHLLEGDEPSGDFLRRYVEGALLPALGIRPN</sequence>
<proteinExistence type="predicted"/>
<accession>A0A641AR40</accession>
<keyword evidence="2 4" id="KW-0238">DNA-binding</keyword>
<dbReference type="InterPro" id="IPR001647">
    <property type="entry name" value="HTH_TetR"/>
</dbReference>
<dbReference type="AlphaFoldDB" id="A0A641AR40"/>
<evidence type="ECO:0000256" key="3">
    <source>
        <dbReference type="ARBA" id="ARBA00023163"/>
    </source>
</evidence>
<dbReference type="PANTHER" id="PTHR30055">
    <property type="entry name" value="HTH-TYPE TRANSCRIPTIONAL REGULATOR RUTR"/>
    <property type="match status" value="1"/>
</dbReference>
<keyword evidence="7" id="KW-1185">Reference proteome</keyword>
<comment type="caution">
    <text evidence="6">The sequence shown here is derived from an EMBL/GenBank/DDBJ whole genome shotgun (WGS) entry which is preliminary data.</text>
</comment>
<evidence type="ECO:0000256" key="4">
    <source>
        <dbReference type="PROSITE-ProRule" id="PRU00335"/>
    </source>
</evidence>
<evidence type="ECO:0000259" key="5">
    <source>
        <dbReference type="PROSITE" id="PS50977"/>
    </source>
</evidence>
<dbReference type="InterPro" id="IPR009057">
    <property type="entry name" value="Homeodomain-like_sf"/>
</dbReference>
<keyword evidence="3" id="KW-0804">Transcription</keyword>
<dbReference type="PROSITE" id="PS50977">
    <property type="entry name" value="HTH_TETR_2"/>
    <property type="match status" value="1"/>
</dbReference>
<dbReference type="PANTHER" id="PTHR30055:SF149">
    <property type="entry name" value="TETR-FAMILY TRANSCRIPTIONAL REGULATOR"/>
    <property type="match status" value="1"/>
</dbReference>
<dbReference type="InterPro" id="IPR050109">
    <property type="entry name" value="HTH-type_TetR-like_transc_reg"/>
</dbReference>
<evidence type="ECO:0000256" key="2">
    <source>
        <dbReference type="ARBA" id="ARBA00023125"/>
    </source>
</evidence>
<name>A0A641AR40_9ACTN</name>
<dbReference type="Pfam" id="PF16859">
    <property type="entry name" value="TetR_C_11"/>
    <property type="match status" value="1"/>
</dbReference>
<dbReference type="GO" id="GO:0003700">
    <property type="term" value="F:DNA-binding transcription factor activity"/>
    <property type="evidence" value="ECO:0007669"/>
    <property type="project" value="TreeGrafter"/>
</dbReference>
<dbReference type="SUPFAM" id="SSF46689">
    <property type="entry name" value="Homeodomain-like"/>
    <property type="match status" value="1"/>
</dbReference>
<dbReference type="Gene3D" id="1.10.357.10">
    <property type="entry name" value="Tetracycline Repressor, domain 2"/>
    <property type="match status" value="1"/>
</dbReference>
<protein>
    <submittedName>
        <fullName evidence="6">TetR/AcrR family transcriptional regulator</fullName>
    </submittedName>
</protein>
<evidence type="ECO:0000313" key="6">
    <source>
        <dbReference type="EMBL" id="KAA1380152.1"/>
    </source>
</evidence>
<dbReference type="InterPro" id="IPR011075">
    <property type="entry name" value="TetR_C"/>
</dbReference>
<evidence type="ECO:0000256" key="1">
    <source>
        <dbReference type="ARBA" id="ARBA00023015"/>
    </source>
</evidence>
<dbReference type="InterPro" id="IPR036271">
    <property type="entry name" value="Tet_transcr_reg_TetR-rel_C_sf"/>
</dbReference>
<evidence type="ECO:0000313" key="7">
    <source>
        <dbReference type="Proteomes" id="UP001515100"/>
    </source>
</evidence>
<dbReference type="EMBL" id="SDPP02000001">
    <property type="protein sequence ID" value="KAA1380152.1"/>
    <property type="molecule type" value="Genomic_DNA"/>
</dbReference>
<feature type="domain" description="HTH tetR-type" evidence="5">
    <location>
        <begin position="8"/>
        <end position="68"/>
    </location>
</feature>
<keyword evidence="1" id="KW-0805">Transcription regulation</keyword>
<gene>
    <name evidence="6" type="ORF">ESP62_002815</name>
</gene>
<dbReference type="Gene3D" id="1.10.10.60">
    <property type="entry name" value="Homeodomain-like"/>
    <property type="match status" value="1"/>
</dbReference>
<organism evidence="6 7">
    <name type="scientific">Aeromicrobium fastidiosum</name>
    <dbReference type="NCBI Taxonomy" id="52699"/>
    <lineage>
        <taxon>Bacteria</taxon>
        <taxon>Bacillati</taxon>
        <taxon>Actinomycetota</taxon>
        <taxon>Actinomycetes</taxon>
        <taxon>Propionibacteriales</taxon>
        <taxon>Nocardioidaceae</taxon>
        <taxon>Aeromicrobium</taxon>
    </lineage>
</organism>